<reference evidence="10 11" key="1">
    <citation type="submission" date="2017-06" db="EMBL/GenBank/DDBJ databases">
        <authorList>
            <person name="Kim H.J."/>
            <person name="Triplett B.A."/>
        </authorList>
    </citation>
    <scope>NUCLEOTIDE SEQUENCE [LARGE SCALE GENOMIC DNA]</scope>
    <source>
        <strain evidence="10 11">DSM 25597</strain>
    </source>
</reference>
<keyword evidence="8" id="KW-0472">Membrane</keyword>
<comment type="catalytic activity">
    <reaction evidence="6 8">
        <text>lipid IVA (E. coli) + CMP-3-deoxy-beta-D-manno-octulosonate = alpha-Kdo-(2-&gt;6)-lipid IVA (E. coli) + CMP + H(+)</text>
        <dbReference type="Rhea" id="RHEA:28066"/>
        <dbReference type="ChEBI" id="CHEBI:15378"/>
        <dbReference type="ChEBI" id="CHEBI:58603"/>
        <dbReference type="ChEBI" id="CHEBI:60364"/>
        <dbReference type="ChEBI" id="CHEBI:60377"/>
        <dbReference type="ChEBI" id="CHEBI:85987"/>
        <dbReference type="EC" id="2.4.99.12"/>
    </reaction>
</comment>
<accession>A0A239A8Y3</accession>
<feature type="domain" description="3-deoxy-D-manno-octulosonic-acid transferase N-terminal" evidence="9">
    <location>
        <begin position="45"/>
        <end position="206"/>
    </location>
</feature>
<dbReference type="RefSeq" id="WP_089372052.1">
    <property type="nucleotide sequence ID" value="NZ_BMEP01000007.1"/>
</dbReference>
<dbReference type="EC" id="2.4.99.12" evidence="2 8"/>
<dbReference type="EMBL" id="FZNY01000004">
    <property type="protein sequence ID" value="SNR92085.1"/>
    <property type="molecule type" value="Genomic_DNA"/>
</dbReference>
<protein>
    <recommendedName>
        <fullName evidence="3 8">3-deoxy-D-manno-octulosonic acid transferase</fullName>
        <shortName evidence="8">Kdo transferase</shortName>
        <ecNumber evidence="2 8">2.4.99.12</ecNumber>
    </recommendedName>
    <alternativeName>
        <fullName evidence="5 8">Lipid IV(A) 3-deoxy-D-manno-octulosonic acid transferase</fullName>
    </alternativeName>
</protein>
<dbReference type="Gene3D" id="3.40.50.11720">
    <property type="entry name" value="3-Deoxy-D-manno-octulosonic-acid transferase, N-terminal domain"/>
    <property type="match status" value="1"/>
</dbReference>
<dbReference type="GO" id="GO:0009244">
    <property type="term" value="P:lipopolysaccharide core region biosynthetic process"/>
    <property type="evidence" value="ECO:0007669"/>
    <property type="project" value="UniProtKB-UniRule"/>
</dbReference>
<evidence type="ECO:0000256" key="7">
    <source>
        <dbReference type="PIRSR" id="PIRSR639901-1"/>
    </source>
</evidence>
<evidence type="ECO:0000313" key="10">
    <source>
        <dbReference type="EMBL" id="SNR92085.1"/>
    </source>
</evidence>
<evidence type="ECO:0000256" key="3">
    <source>
        <dbReference type="ARBA" id="ARBA00019077"/>
    </source>
</evidence>
<dbReference type="AlphaFoldDB" id="A0A239A8Y3"/>
<dbReference type="PANTHER" id="PTHR42755">
    <property type="entry name" value="3-DEOXY-MANNO-OCTULOSONATE CYTIDYLYLTRANSFERASE"/>
    <property type="match status" value="1"/>
</dbReference>
<keyword evidence="8" id="KW-0812">Transmembrane</keyword>
<dbReference type="InterPro" id="IPR007507">
    <property type="entry name" value="Glycos_transf_N"/>
</dbReference>
<keyword evidence="8" id="KW-1133">Transmembrane helix</keyword>
<sequence>MHRLYSSILYIIQAILPISGLFSSKMKLFVKGRKDVFSTLRNVITDQDRVIWFHAASLGEYEQGVPVMEEIQKRYPEHTLVITFFSPSGYEVKKNNAFAKATTYLPLDTPANAQLFLDVVHPELVFFIKYEFWPNYLTALKKRNIKTVLLSGVFRENQPFFKWYGKWILKSFEAFDHYFVQDKASVMAAETINLHPVTMSGDTRFDRVSRQIEMDNTIDFISAFKGDQMCVVCGSTWPEDDQVLTTFINNQKTDTKFIIAPHQIKSDKIIALQQKLDVKSVLFSEKEGKKLSDYRVFIIDTIGLLTKIYSYADVAYVGGALGTTGLHNILEPATFGVPIITGANFEKFPEAKKLRQLAGLFAISNQEELDEILNKLLIDPRFRSQTGMIAGHFINSNTGATETVMEYIANVYG</sequence>
<evidence type="ECO:0000256" key="4">
    <source>
        <dbReference type="ARBA" id="ARBA00022679"/>
    </source>
</evidence>
<dbReference type="InterPro" id="IPR039901">
    <property type="entry name" value="Kdotransferase"/>
</dbReference>
<evidence type="ECO:0000256" key="8">
    <source>
        <dbReference type="RuleBase" id="RU365103"/>
    </source>
</evidence>
<dbReference type="GO" id="GO:0043842">
    <property type="term" value="F:Kdo transferase activity"/>
    <property type="evidence" value="ECO:0007669"/>
    <property type="project" value="UniProtKB-EC"/>
</dbReference>
<name>A0A239A8Y3_9FLAO</name>
<feature type="active site" description="Proton acceptor" evidence="7">
    <location>
        <position position="60"/>
    </location>
</feature>
<comment type="function">
    <text evidence="8">Involved in lipopolysaccharide (LPS) biosynthesis. Catalyzes the transfer of 3-deoxy-D-manno-octulosonate (Kdo) residue(s) from CMP-Kdo to lipid IV(A), the tetraacyldisaccharide-1,4'-bisphosphate precursor of lipid A.</text>
</comment>
<dbReference type="InterPro" id="IPR038107">
    <property type="entry name" value="Glycos_transf_N_sf"/>
</dbReference>
<evidence type="ECO:0000313" key="11">
    <source>
        <dbReference type="Proteomes" id="UP000198379"/>
    </source>
</evidence>
<dbReference type="OrthoDB" id="9789797at2"/>
<dbReference type="GO" id="GO:0009245">
    <property type="term" value="P:lipid A biosynthetic process"/>
    <property type="evidence" value="ECO:0007669"/>
    <property type="project" value="TreeGrafter"/>
</dbReference>
<dbReference type="UniPathway" id="UPA00958"/>
<comment type="subcellular location">
    <subcellularLocation>
        <location evidence="8">Cell membrane</location>
    </subcellularLocation>
</comment>
<feature type="transmembrane region" description="Helical" evidence="8">
    <location>
        <begin position="6"/>
        <end position="24"/>
    </location>
</feature>
<evidence type="ECO:0000256" key="2">
    <source>
        <dbReference type="ARBA" id="ARBA00012621"/>
    </source>
</evidence>
<dbReference type="PANTHER" id="PTHR42755:SF1">
    <property type="entry name" value="3-DEOXY-D-MANNO-OCTULOSONIC ACID TRANSFERASE, MITOCHONDRIAL-RELATED"/>
    <property type="match status" value="1"/>
</dbReference>
<dbReference type="Pfam" id="PF04413">
    <property type="entry name" value="Glycos_transf_N"/>
    <property type="match status" value="1"/>
</dbReference>
<keyword evidence="4 8" id="KW-0808">Transferase</keyword>
<keyword evidence="8" id="KW-0448">Lipopolysaccharide biosynthesis</keyword>
<dbReference type="Proteomes" id="UP000198379">
    <property type="component" value="Unassembled WGS sequence"/>
</dbReference>
<comment type="similarity">
    <text evidence="8">Belongs to the glycosyltransferase group 1 family.</text>
</comment>
<evidence type="ECO:0000259" key="9">
    <source>
        <dbReference type="Pfam" id="PF04413"/>
    </source>
</evidence>
<keyword evidence="8" id="KW-1003">Cell membrane</keyword>
<dbReference type="Gene3D" id="3.40.50.2000">
    <property type="entry name" value="Glycogen Phosphorylase B"/>
    <property type="match status" value="1"/>
</dbReference>
<evidence type="ECO:0000256" key="1">
    <source>
        <dbReference type="ARBA" id="ARBA00004713"/>
    </source>
</evidence>
<keyword evidence="11" id="KW-1185">Reference proteome</keyword>
<comment type="pathway">
    <text evidence="1 8">Bacterial outer membrane biogenesis; LPS core biosynthesis.</text>
</comment>
<dbReference type="GO" id="GO:0005886">
    <property type="term" value="C:plasma membrane"/>
    <property type="evidence" value="ECO:0007669"/>
    <property type="project" value="UniProtKB-SubCell"/>
</dbReference>
<evidence type="ECO:0000256" key="6">
    <source>
        <dbReference type="ARBA" id="ARBA00049183"/>
    </source>
</evidence>
<evidence type="ECO:0000256" key="5">
    <source>
        <dbReference type="ARBA" id="ARBA00031445"/>
    </source>
</evidence>
<organism evidence="10 11">
    <name type="scientific">Dokdonia pacifica</name>
    <dbReference type="NCBI Taxonomy" id="1627892"/>
    <lineage>
        <taxon>Bacteria</taxon>
        <taxon>Pseudomonadati</taxon>
        <taxon>Bacteroidota</taxon>
        <taxon>Flavobacteriia</taxon>
        <taxon>Flavobacteriales</taxon>
        <taxon>Flavobacteriaceae</taxon>
        <taxon>Dokdonia</taxon>
    </lineage>
</organism>
<proteinExistence type="inferred from homology"/>
<gene>
    <name evidence="10" type="ORF">SAMN06265376_104245</name>
</gene>
<dbReference type="SUPFAM" id="SSF53756">
    <property type="entry name" value="UDP-Glycosyltransferase/glycogen phosphorylase"/>
    <property type="match status" value="1"/>
</dbReference>